<feature type="domain" description="Ig-like" evidence="10">
    <location>
        <begin position="9"/>
        <end position="131"/>
    </location>
</feature>
<dbReference type="Pfam" id="PF13927">
    <property type="entry name" value="Ig_3"/>
    <property type="match status" value="2"/>
</dbReference>
<accession>A0A3Q2EAI6</accession>
<dbReference type="GO" id="GO:0005911">
    <property type="term" value="C:cell-cell junction"/>
    <property type="evidence" value="ECO:0007669"/>
    <property type="project" value="TreeGrafter"/>
</dbReference>
<reference evidence="11" key="2">
    <citation type="submission" date="2025-09" db="UniProtKB">
        <authorList>
            <consortium name="Ensembl"/>
        </authorList>
    </citation>
    <scope>IDENTIFICATION</scope>
</reference>
<proteinExistence type="predicted"/>
<keyword evidence="7" id="KW-0393">Immunoglobulin domain</keyword>
<keyword evidence="12" id="KW-1185">Reference proteome</keyword>
<evidence type="ECO:0000256" key="6">
    <source>
        <dbReference type="ARBA" id="ARBA00023180"/>
    </source>
</evidence>
<evidence type="ECO:0000256" key="2">
    <source>
        <dbReference type="ARBA" id="ARBA00022692"/>
    </source>
</evidence>
<evidence type="ECO:0000256" key="9">
    <source>
        <dbReference type="SAM" id="SignalP"/>
    </source>
</evidence>
<dbReference type="InterPro" id="IPR007110">
    <property type="entry name" value="Ig-like_dom"/>
</dbReference>
<evidence type="ECO:0000313" key="11">
    <source>
        <dbReference type="Ensembl" id="ENSCVAP00000029291.1"/>
    </source>
</evidence>
<keyword evidence="3 8" id="KW-1133">Transmembrane helix</keyword>
<dbReference type="Pfam" id="PF08205">
    <property type="entry name" value="C2-set_2"/>
    <property type="match status" value="1"/>
</dbReference>
<dbReference type="InterPro" id="IPR036179">
    <property type="entry name" value="Ig-like_dom_sf"/>
</dbReference>
<keyword evidence="4 8" id="KW-0472">Membrane</keyword>
<evidence type="ECO:0000259" key="10">
    <source>
        <dbReference type="PROSITE" id="PS50835"/>
    </source>
</evidence>
<keyword evidence="2 8" id="KW-0812">Transmembrane</keyword>
<dbReference type="CDD" id="cd00099">
    <property type="entry name" value="IgV"/>
    <property type="match status" value="1"/>
</dbReference>
<comment type="subcellular location">
    <subcellularLocation>
        <location evidence="1">Membrane</location>
        <topology evidence="1">Single-pass type I membrane protein</topology>
    </subcellularLocation>
</comment>
<dbReference type="Ensembl" id="ENSCVAT00000031075.1">
    <property type="protein sequence ID" value="ENSCVAP00000029291.1"/>
    <property type="gene ID" value="ENSCVAG00000016928.1"/>
</dbReference>
<feature type="domain" description="Ig-like" evidence="10">
    <location>
        <begin position="255"/>
        <end position="336"/>
    </location>
</feature>
<dbReference type="RefSeq" id="XP_015230465.1">
    <property type="nucleotide sequence ID" value="XM_015374979.1"/>
</dbReference>
<dbReference type="SMART" id="SM00408">
    <property type="entry name" value="IGc2"/>
    <property type="match status" value="4"/>
</dbReference>
<dbReference type="GO" id="GO:0005886">
    <property type="term" value="C:plasma membrane"/>
    <property type="evidence" value="ECO:0007669"/>
    <property type="project" value="TreeGrafter"/>
</dbReference>
<dbReference type="KEGG" id="cvg:107084913"/>
<dbReference type="PANTHER" id="PTHR11640">
    <property type="entry name" value="NEPHRIN"/>
    <property type="match status" value="1"/>
</dbReference>
<dbReference type="InterPro" id="IPR003598">
    <property type="entry name" value="Ig_sub2"/>
</dbReference>
<evidence type="ECO:0000256" key="7">
    <source>
        <dbReference type="ARBA" id="ARBA00023319"/>
    </source>
</evidence>
<feature type="domain" description="Ig-like" evidence="10">
    <location>
        <begin position="429"/>
        <end position="512"/>
    </location>
</feature>
<feature type="domain" description="Ig-like" evidence="10">
    <location>
        <begin position="344"/>
        <end position="422"/>
    </location>
</feature>
<dbReference type="InterPro" id="IPR013783">
    <property type="entry name" value="Ig-like_fold"/>
</dbReference>
<dbReference type="InterPro" id="IPR003599">
    <property type="entry name" value="Ig_sub"/>
</dbReference>
<dbReference type="GeneID" id="107084913"/>
<evidence type="ECO:0000313" key="12">
    <source>
        <dbReference type="Proteomes" id="UP000265020"/>
    </source>
</evidence>
<dbReference type="AlphaFoldDB" id="A0A3Q2EAI6"/>
<evidence type="ECO:0000256" key="1">
    <source>
        <dbReference type="ARBA" id="ARBA00004479"/>
    </source>
</evidence>
<sequence>MAGIMGRTPLICTLLLWILHVCSGVINVEVNPKVEVNGGETAKLPCRFSGTNLNDVIVQWFMEKDGQRTRVAYRTKLGAESIDPDTPISKRASFSGDLTLTIKSVKISDQLTYYCEVNAGKEANENATRLEVFVTPQKPEIKKPSSQAISVNQGSSSEIGTCNTMNGFPAPRIIWFKDDKPLPEVKNSSENTYMVPSTVKEASGLYTIKSILYMKPTKADKDSKFHCTVEYSLAGSQNKNLQMTSDPMKIELHYPSEKTMIGLLNATKVKEGDDVTIKCETDGNPQPLIEISKDGKIIGNNGLLTLKSVKRTDSGKYMCKATDFDQLDLDLEAEMDLVVNYLEPISVTPAGNQVVMLGEKKEWQCKTKASEAHTVQWKKGSTVLSQDGILSIESATYDKAGEYVCIGAVPDVPGLTAEASVNLTVKGKPQIETPAVAEVTKEGDEVTLKCSAYGFPTPQFTWKPSGKESVLIKDNKAESTVTLQATPDVMLKGVTCEVSNEHGTDSKTLQVAIKRANTAEVLLSGNPVLTSADKHQGGSSVVVVAVVVCVLLLLLMVALIYFLSKKSTFCNKKNKKEAATGQVNNIVVEMKTEKANEEAGLLNKKPNTEQ</sequence>
<dbReference type="Gene3D" id="2.60.40.10">
    <property type="entry name" value="Immunoglobulins"/>
    <property type="match status" value="5"/>
</dbReference>
<reference evidence="11" key="1">
    <citation type="submission" date="2025-08" db="UniProtKB">
        <authorList>
            <consortium name="Ensembl"/>
        </authorList>
    </citation>
    <scope>IDENTIFICATION</scope>
</reference>
<dbReference type="Pfam" id="PF07686">
    <property type="entry name" value="V-set"/>
    <property type="match status" value="1"/>
</dbReference>
<dbReference type="SMART" id="SM00406">
    <property type="entry name" value="IGv"/>
    <property type="match status" value="1"/>
</dbReference>
<feature type="transmembrane region" description="Helical" evidence="8">
    <location>
        <begin position="541"/>
        <end position="563"/>
    </location>
</feature>
<dbReference type="GO" id="GO:0050839">
    <property type="term" value="F:cell adhesion molecule binding"/>
    <property type="evidence" value="ECO:0007669"/>
    <property type="project" value="TreeGrafter"/>
</dbReference>
<evidence type="ECO:0000256" key="5">
    <source>
        <dbReference type="ARBA" id="ARBA00023157"/>
    </source>
</evidence>
<dbReference type="SMART" id="SM00409">
    <property type="entry name" value="IG"/>
    <property type="match status" value="4"/>
</dbReference>
<dbReference type="PROSITE" id="PS50835">
    <property type="entry name" value="IG_LIKE"/>
    <property type="match status" value="5"/>
</dbReference>
<dbReference type="PANTHER" id="PTHR11640:SF162">
    <property type="entry name" value="BASAL CELL ADHESION MOLECULE ISOFORM X1-RELATED"/>
    <property type="match status" value="1"/>
</dbReference>
<keyword evidence="6" id="KW-0325">Glycoprotein</keyword>
<organism evidence="11 12">
    <name type="scientific">Cyprinodon variegatus</name>
    <name type="common">Sheepshead minnow</name>
    <dbReference type="NCBI Taxonomy" id="28743"/>
    <lineage>
        <taxon>Eukaryota</taxon>
        <taxon>Metazoa</taxon>
        <taxon>Chordata</taxon>
        <taxon>Craniata</taxon>
        <taxon>Vertebrata</taxon>
        <taxon>Euteleostomi</taxon>
        <taxon>Actinopterygii</taxon>
        <taxon>Neopterygii</taxon>
        <taxon>Teleostei</taxon>
        <taxon>Neoteleostei</taxon>
        <taxon>Acanthomorphata</taxon>
        <taxon>Ovalentaria</taxon>
        <taxon>Atherinomorphae</taxon>
        <taxon>Cyprinodontiformes</taxon>
        <taxon>Cyprinodontidae</taxon>
        <taxon>Cyprinodon</taxon>
    </lineage>
</organism>
<feature type="signal peptide" evidence="9">
    <location>
        <begin position="1"/>
        <end position="24"/>
    </location>
</feature>
<dbReference type="GO" id="GO:0098609">
    <property type="term" value="P:cell-cell adhesion"/>
    <property type="evidence" value="ECO:0007669"/>
    <property type="project" value="TreeGrafter"/>
</dbReference>
<protein>
    <submittedName>
        <fullName evidence="11">Basal cell adhesion molecule (Lutheran blood group)</fullName>
    </submittedName>
</protein>
<dbReference type="InterPro" id="IPR013162">
    <property type="entry name" value="CD80_C2-set"/>
</dbReference>
<feature type="domain" description="Ig-like" evidence="10">
    <location>
        <begin position="139"/>
        <end position="244"/>
    </location>
</feature>
<dbReference type="SUPFAM" id="SSF48726">
    <property type="entry name" value="Immunoglobulin"/>
    <property type="match status" value="5"/>
</dbReference>
<keyword evidence="9" id="KW-0732">Signal</keyword>
<feature type="chain" id="PRO_5018570970" evidence="9">
    <location>
        <begin position="25"/>
        <end position="610"/>
    </location>
</feature>
<dbReference type="CTD" id="4059"/>
<dbReference type="Proteomes" id="UP000265020">
    <property type="component" value="Unassembled WGS sequence"/>
</dbReference>
<evidence type="ECO:0000256" key="4">
    <source>
        <dbReference type="ARBA" id="ARBA00023136"/>
    </source>
</evidence>
<dbReference type="GeneTree" id="ENSGT00940000161038"/>
<dbReference type="InterPro" id="IPR013106">
    <property type="entry name" value="Ig_V-set"/>
</dbReference>
<keyword evidence="5" id="KW-1015">Disulfide bond</keyword>
<dbReference type="OrthoDB" id="10010939at2759"/>
<evidence type="ECO:0000256" key="3">
    <source>
        <dbReference type="ARBA" id="ARBA00022989"/>
    </source>
</evidence>
<dbReference type="InterPro" id="IPR051275">
    <property type="entry name" value="Cell_adhesion_signaling"/>
</dbReference>
<name>A0A3Q2EAI6_CYPVA</name>
<evidence type="ECO:0000256" key="8">
    <source>
        <dbReference type="SAM" id="Phobius"/>
    </source>
</evidence>